<proteinExistence type="predicted"/>
<keyword evidence="2" id="KW-1185">Reference proteome</keyword>
<dbReference type="AlphaFoldDB" id="A0A7Z2G8B3"/>
<dbReference type="KEGG" id="pacp:FAZ97_19230"/>
<name>A0A7Z2G8B3_9BURK</name>
<organism evidence="1 2">
    <name type="scientific">Paraburkholderia acidiphila</name>
    <dbReference type="NCBI Taxonomy" id="2571747"/>
    <lineage>
        <taxon>Bacteria</taxon>
        <taxon>Pseudomonadati</taxon>
        <taxon>Pseudomonadota</taxon>
        <taxon>Betaproteobacteria</taxon>
        <taxon>Burkholderiales</taxon>
        <taxon>Burkholderiaceae</taxon>
        <taxon>Paraburkholderia</taxon>
    </lineage>
</organism>
<dbReference type="RefSeq" id="WP_158760021.1">
    <property type="nucleotide sequence ID" value="NZ_CP046910.1"/>
</dbReference>
<dbReference type="Proteomes" id="UP000434209">
    <property type="component" value="Chromosome 2"/>
</dbReference>
<gene>
    <name evidence="1" type="ORF">FAZ97_19230</name>
</gene>
<reference evidence="1 2" key="1">
    <citation type="submission" date="2019-12" db="EMBL/GenBank/DDBJ databases">
        <title>Paraburkholderia acidiphila 7Q-K02 sp. nov and Paraburkholderia acidisoli DHF22 sp. nov., two strains isolated from forest soil.</title>
        <authorList>
            <person name="Gao Z."/>
            <person name="Qiu L."/>
        </authorList>
    </citation>
    <scope>NUCLEOTIDE SEQUENCE [LARGE SCALE GENOMIC DNA]</scope>
    <source>
        <strain evidence="1 2">7Q-K02</strain>
    </source>
</reference>
<sequence>MDIKQFKDLINAIGGAGDEVSEIADGIQYLVETGAEGYDVAKAKVIYAKLVETSVEVSSLRYARSAAMESFRDYLRYLRYCEASPTTTSELDRSWEMVTSEVVQLLAQVNYLLERIEDARGDFDQEPRYDQLHELVKKRQALAQSLVSSGRPRTPEEVELVHEAADRYDILIEQLGRARDEMNVYIRTFSE</sequence>
<dbReference type="EMBL" id="CP046910">
    <property type="protein sequence ID" value="QGZ57072.1"/>
    <property type="molecule type" value="Genomic_DNA"/>
</dbReference>
<evidence type="ECO:0000313" key="1">
    <source>
        <dbReference type="EMBL" id="QGZ57072.1"/>
    </source>
</evidence>
<protein>
    <submittedName>
        <fullName evidence="1">Uncharacterized protein</fullName>
    </submittedName>
</protein>
<accession>A0A7Z2G8B3</accession>
<evidence type="ECO:0000313" key="2">
    <source>
        <dbReference type="Proteomes" id="UP000434209"/>
    </source>
</evidence>